<sequence>MPDGMGILNERVVAVVLSRHNSLMKTATQLRNRFRKRLRGPLGPTPTAFAIRHCLDLIVDLRQCGASWSQIAHPINVALKSESRAAISADTLRGIVARERRAARPEQTLKPRVKEASPAGVPPAGRGPGRENPMKGESGTSGDGSLDQAAGIAAVLEQMKGI</sequence>
<name>A0A927FTF4_9HYPH</name>
<organism evidence="2 3">
    <name type="scientific">Devosia oryzisoli</name>
    <dbReference type="NCBI Taxonomy" id="2774138"/>
    <lineage>
        <taxon>Bacteria</taxon>
        <taxon>Pseudomonadati</taxon>
        <taxon>Pseudomonadota</taxon>
        <taxon>Alphaproteobacteria</taxon>
        <taxon>Hyphomicrobiales</taxon>
        <taxon>Devosiaceae</taxon>
        <taxon>Devosia</taxon>
    </lineage>
</organism>
<dbReference type="AlphaFoldDB" id="A0A927FTF4"/>
<accession>A0A927FTF4</accession>
<evidence type="ECO:0000256" key="1">
    <source>
        <dbReference type="SAM" id="MobiDB-lite"/>
    </source>
</evidence>
<protein>
    <submittedName>
        <fullName evidence="2">Uncharacterized protein</fullName>
    </submittedName>
</protein>
<proteinExistence type="predicted"/>
<dbReference type="EMBL" id="JACYFU010000002">
    <property type="protein sequence ID" value="MBD8065960.1"/>
    <property type="molecule type" value="Genomic_DNA"/>
</dbReference>
<dbReference type="Proteomes" id="UP000654108">
    <property type="component" value="Unassembled WGS sequence"/>
</dbReference>
<dbReference type="RefSeq" id="WP_191775203.1">
    <property type="nucleotide sequence ID" value="NZ_JACYFU010000002.1"/>
</dbReference>
<reference evidence="2" key="1">
    <citation type="submission" date="2020-09" db="EMBL/GenBank/DDBJ databases">
        <title>Genome seq and assembly of Devosia sp.</title>
        <authorList>
            <person name="Chhetri G."/>
        </authorList>
    </citation>
    <scope>NUCLEOTIDE SEQUENCE</scope>
    <source>
        <strain evidence="2">PTR5</strain>
    </source>
</reference>
<feature type="region of interest" description="Disordered" evidence="1">
    <location>
        <begin position="97"/>
        <end position="150"/>
    </location>
</feature>
<feature type="compositionally biased region" description="Basic and acidic residues" evidence="1">
    <location>
        <begin position="97"/>
        <end position="115"/>
    </location>
</feature>
<evidence type="ECO:0000313" key="3">
    <source>
        <dbReference type="Proteomes" id="UP000654108"/>
    </source>
</evidence>
<evidence type="ECO:0000313" key="2">
    <source>
        <dbReference type="EMBL" id="MBD8065960.1"/>
    </source>
</evidence>
<keyword evidence="3" id="KW-1185">Reference proteome</keyword>
<gene>
    <name evidence="2" type="ORF">IC608_10790</name>
</gene>
<comment type="caution">
    <text evidence="2">The sequence shown here is derived from an EMBL/GenBank/DDBJ whole genome shotgun (WGS) entry which is preliminary data.</text>
</comment>